<feature type="domain" description="HTH araC/xylS-type" evidence="4">
    <location>
        <begin position="6"/>
        <end position="104"/>
    </location>
</feature>
<evidence type="ECO:0000256" key="2">
    <source>
        <dbReference type="ARBA" id="ARBA00023125"/>
    </source>
</evidence>
<dbReference type="InterPro" id="IPR009057">
    <property type="entry name" value="Homeodomain-like_sf"/>
</dbReference>
<accession>A0A6F8U3L3</accession>
<protein>
    <recommendedName>
        <fullName evidence="4">HTH araC/xylS-type domain-containing protein</fullName>
    </recommendedName>
</protein>
<reference evidence="5 6" key="1">
    <citation type="submission" date="2020-03" db="EMBL/GenBank/DDBJ databases">
        <title>Complete Genome Sequence of Halomonas hydrothermalis Strain Slthf2, Halophilic Bacterium Isolated from Deep-Sea Hydrothermal-Vent Environments.</title>
        <authorList>
            <person name="Takeyama N."/>
            <person name="Huang M."/>
            <person name="Sato K."/>
            <person name="Galipon J."/>
            <person name="Arakawa K."/>
        </authorList>
    </citation>
    <scope>NUCLEOTIDE SEQUENCE [LARGE SCALE GENOMIC DNA]</scope>
    <source>
        <strain evidence="5 6">Slthf2</strain>
    </source>
</reference>
<dbReference type="PANTHER" id="PTHR47504">
    <property type="entry name" value="RIGHT ORIGIN-BINDING PROTEIN"/>
    <property type="match status" value="1"/>
</dbReference>
<evidence type="ECO:0000313" key="5">
    <source>
        <dbReference type="EMBL" id="BCB08052.1"/>
    </source>
</evidence>
<dbReference type="EMBL" id="AP022843">
    <property type="protein sequence ID" value="BCB08052.1"/>
    <property type="molecule type" value="Genomic_DNA"/>
</dbReference>
<name>A0A6F8U3L3_9GAMM</name>
<dbReference type="PRINTS" id="PR00032">
    <property type="entry name" value="HTHARAC"/>
</dbReference>
<organism evidence="5 6">
    <name type="scientific">Halomonas hydrothermalis</name>
    <dbReference type="NCBI Taxonomy" id="115561"/>
    <lineage>
        <taxon>Bacteria</taxon>
        <taxon>Pseudomonadati</taxon>
        <taxon>Pseudomonadota</taxon>
        <taxon>Gammaproteobacteria</taxon>
        <taxon>Oceanospirillales</taxon>
        <taxon>Halomonadaceae</taxon>
        <taxon>Halomonas</taxon>
    </lineage>
</organism>
<dbReference type="PROSITE" id="PS00041">
    <property type="entry name" value="HTH_ARAC_FAMILY_1"/>
    <property type="match status" value="1"/>
</dbReference>
<keyword evidence="2" id="KW-0238">DNA-binding</keyword>
<evidence type="ECO:0000313" key="6">
    <source>
        <dbReference type="Proteomes" id="UP000502259"/>
    </source>
</evidence>
<dbReference type="Proteomes" id="UP000502259">
    <property type="component" value="Chromosome"/>
</dbReference>
<dbReference type="Gene3D" id="1.10.10.60">
    <property type="entry name" value="Homeodomain-like"/>
    <property type="match status" value="2"/>
</dbReference>
<dbReference type="SUPFAM" id="SSF46689">
    <property type="entry name" value="Homeodomain-like"/>
    <property type="match status" value="2"/>
</dbReference>
<dbReference type="SMART" id="SM00342">
    <property type="entry name" value="HTH_ARAC"/>
    <property type="match status" value="1"/>
</dbReference>
<keyword evidence="6" id="KW-1185">Reference proteome</keyword>
<dbReference type="AlphaFoldDB" id="A0A6F8U3L3"/>
<evidence type="ECO:0000256" key="1">
    <source>
        <dbReference type="ARBA" id="ARBA00023015"/>
    </source>
</evidence>
<dbReference type="GO" id="GO:0003700">
    <property type="term" value="F:DNA-binding transcription factor activity"/>
    <property type="evidence" value="ECO:0007669"/>
    <property type="project" value="InterPro"/>
</dbReference>
<dbReference type="GO" id="GO:0043565">
    <property type="term" value="F:sequence-specific DNA binding"/>
    <property type="evidence" value="ECO:0007669"/>
    <property type="project" value="InterPro"/>
</dbReference>
<proteinExistence type="predicted"/>
<evidence type="ECO:0000259" key="4">
    <source>
        <dbReference type="PROSITE" id="PS01124"/>
    </source>
</evidence>
<dbReference type="PROSITE" id="PS01124">
    <property type="entry name" value="HTH_ARAC_FAMILY_2"/>
    <property type="match status" value="1"/>
</dbReference>
<dbReference type="InterPro" id="IPR050959">
    <property type="entry name" value="MarA-like"/>
</dbReference>
<dbReference type="Pfam" id="PF12833">
    <property type="entry name" value="HTH_18"/>
    <property type="match status" value="1"/>
</dbReference>
<dbReference type="InterPro" id="IPR020449">
    <property type="entry name" value="Tscrpt_reg_AraC-type_HTH"/>
</dbReference>
<sequence length="301" mass="34852">MFNAMTRAEIWLQDTLDKPLGIEDLANHLGYSASQVRRQFRHCFNISPSAYREKRRLERAAVLLSLTSQNIAQIAIRCGYTNHSSFSRAFQRRYRMSPREYRQAVSSLYLLNRPNKKLTISIERNRPAHVVLMRLYQAPDHIPGLGSTKYHANHLGHLQTLLETSTPTMVLPDLLTEKVTATVEEPAPNHTRTDIGLYLENRNTAKYLALPVNYRRVDIPSRYYAKIYFDNISQLSYIMSETLVALMDEKKRLNISGDAPQVLWHPHHIELRIPLSAYPVGIILYPLSSNQNRHFWLEMPV</sequence>
<dbReference type="InterPro" id="IPR018060">
    <property type="entry name" value="HTH_AraC"/>
</dbReference>
<dbReference type="PANTHER" id="PTHR47504:SF5">
    <property type="entry name" value="RIGHT ORIGIN-BINDING PROTEIN"/>
    <property type="match status" value="1"/>
</dbReference>
<dbReference type="RefSeq" id="WP_172420909.1">
    <property type="nucleotide sequence ID" value="NZ_AP022843.1"/>
</dbReference>
<gene>
    <name evidence="5" type="ORF">HHSLTHF2_19420</name>
</gene>
<dbReference type="InterPro" id="IPR018062">
    <property type="entry name" value="HTH_AraC-typ_CS"/>
</dbReference>
<keyword evidence="1" id="KW-0805">Transcription regulation</keyword>
<keyword evidence="3" id="KW-0804">Transcription</keyword>
<evidence type="ECO:0000256" key="3">
    <source>
        <dbReference type="ARBA" id="ARBA00023163"/>
    </source>
</evidence>